<evidence type="ECO:0000256" key="2">
    <source>
        <dbReference type="SAM" id="MobiDB-lite"/>
    </source>
</evidence>
<gene>
    <name evidence="4" type="primary">ccmI</name>
    <name evidence="4" type="ORF">CLN94_05580</name>
</gene>
<evidence type="ECO:0000256" key="1">
    <source>
        <dbReference type="ARBA" id="ARBA00022748"/>
    </source>
</evidence>
<evidence type="ECO:0000256" key="3">
    <source>
        <dbReference type="SAM" id="Phobius"/>
    </source>
</evidence>
<protein>
    <submittedName>
        <fullName evidence="4">C-type cytochrome biogenesis protein CcmI</fullName>
    </submittedName>
</protein>
<dbReference type="OrthoDB" id="9815847at2"/>
<keyword evidence="3" id="KW-0472">Membrane</keyword>
<keyword evidence="5" id="KW-1185">Reference proteome</keyword>
<sequence length="508" mass="54110">MLFWILTTALVVLVAALFVLALLRRGADATSGAAYDLQVYRDQLAEIEKDAARGVVGSEEAERAKLEISRRMLEADRVMKAEAAAPRAPQGALIAGLVLVAATMGGAFLLYQRLGAPGYEDLPVSSRLAMADEIYESRPSQDEAEKDAAAKRADAPQPEADPQVDALMERLRQAVAERPNEIRGLELLARNEAAVGNFRAGWETQRRLIAVKGDAADAEDYATLGELQVVAAGGLITAEAEQAFASALEKDPKNGLALYYLGLMMAQNARGDRAFDIWDTLLRLSKADDPWVPMIMANIGELAWIAGERNYTPPEPQAGAPTIADLQQAARAPMMQARQAILGPKLAALNDKMAAEGGAPEDWAMLIAGLKLLGQGERADAVWGEAQKVFADRPEMLETVRLAAEEGWPGTGDADAPGPTAEQVQAAEEMTPEERQEMILGMVNGLVDRLESEGGSGAEWGRAVSSLATLGQAERATEIYAKAKSALAGNEGELALVREAAANAGIAE</sequence>
<dbReference type="SUPFAM" id="SSF48452">
    <property type="entry name" value="TPR-like"/>
    <property type="match status" value="1"/>
</dbReference>
<keyword evidence="3" id="KW-0812">Transmembrane</keyword>
<organism evidence="4 5">
    <name type="scientific">Pseudothioclava arenosa</name>
    <dbReference type="NCBI Taxonomy" id="1795308"/>
    <lineage>
        <taxon>Bacteria</taxon>
        <taxon>Pseudomonadati</taxon>
        <taxon>Pseudomonadota</taxon>
        <taxon>Alphaproteobacteria</taxon>
        <taxon>Rhodobacterales</taxon>
        <taxon>Paracoccaceae</taxon>
        <taxon>Pseudothioclava</taxon>
    </lineage>
</organism>
<dbReference type="EMBL" id="NTJD01000003">
    <property type="protein sequence ID" value="PCD77231.1"/>
    <property type="molecule type" value="Genomic_DNA"/>
</dbReference>
<dbReference type="Gene3D" id="1.25.40.10">
    <property type="entry name" value="Tetratricopeptide repeat domain"/>
    <property type="match status" value="1"/>
</dbReference>
<dbReference type="InterPro" id="IPR011990">
    <property type="entry name" value="TPR-like_helical_dom_sf"/>
</dbReference>
<accession>A0A2A4CPR0</accession>
<feature type="compositionally biased region" description="Basic and acidic residues" evidence="2">
    <location>
        <begin position="137"/>
        <end position="154"/>
    </location>
</feature>
<feature type="region of interest" description="Disordered" evidence="2">
    <location>
        <begin position="137"/>
        <end position="162"/>
    </location>
</feature>
<name>A0A2A4CPR0_9RHOB</name>
<proteinExistence type="predicted"/>
<dbReference type="AlphaFoldDB" id="A0A2A4CPR0"/>
<keyword evidence="3" id="KW-1133">Transmembrane helix</keyword>
<comment type="caution">
    <text evidence="4">The sequence shown here is derived from an EMBL/GenBank/DDBJ whole genome shotgun (WGS) entry which is preliminary data.</text>
</comment>
<dbReference type="RefSeq" id="WP_096431990.1">
    <property type="nucleotide sequence ID" value="NZ_NTJD01000003.1"/>
</dbReference>
<reference evidence="4 5" key="1">
    <citation type="submission" date="2017-09" db="EMBL/GenBank/DDBJ databases">
        <title>A multilocus sequence analysis scheme for characterization of bacteria in the genus Thioclava.</title>
        <authorList>
            <person name="Liu Y."/>
            <person name="Shao Z."/>
        </authorList>
    </citation>
    <scope>NUCLEOTIDE SEQUENCE [LARGE SCALE GENOMIC DNA]</scope>
    <source>
        <strain evidence="4 5">CAU 1312</strain>
    </source>
</reference>
<dbReference type="InterPro" id="IPR017560">
    <property type="entry name" value="Cyt_c_biogenesis_CcmI"/>
</dbReference>
<dbReference type="GO" id="GO:0017004">
    <property type="term" value="P:cytochrome complex assembly"/>
    <property type="evidence" value="ECO:0007669"/>
    <property type="project" value="UniProtKB-KW"/>
</dbReference>
<evidence type="ECO:0000313" key="5">
    <source>
        <dbReference type="Proteomes" id="UP000243507"/>
    </source>
</evidence>
<evidence type="ECO:0000313" key="4">
    <source>
        <dbReference type="EMBL" id="PCD77231.1"/>
    </source>
</evidence>
<dbReference type="NCBIfam" id="TIGR03142">
    <property type="entry name" value="cytochro_ccmI"/>
    <property type="match status" value="1"/>
</dbReference>
<feature type="transmembrane region" description="Helical" evidence="3">
    <location>
        <begin position="92"/>
        <end position="111"/>
    </location>
</feature>
<keyword evidence="1" id="KW-0201">Cytochrome c-type biogenesis</keyword>
<dbReference type="Proteomes" id="UP000243507">
    <property type="component" value="Unassembled WGS sequence"/>
</dbReference>